<accession>A0A455T0W0</accession>
<organism evidence="3">
    <name type="scientific">Thermogemmatispora argillosa</name>
    <dbReference type="NCBI Taxonomy" id="2045280"/>
    <lineage>
        <taxon>Bacteria</taxon>
        <taxon>Bacillati</taxon>
        <taxon>Chloroflexota</taxon>
        <taxon>Ktedonobacteria</taxon>
        <taxon>Thermogemmatisporales</taxon>
        <taxon>Thermogemmatisporaceae</taxon>
        <taxon>Thermogemmatispora</taxon>
    </lineage>
</organism>
<proteinExistence type="predicted"/>
<gene>
    <name evidence="3" type="ORF">KTA_02540</name>
</gene>
<evidence type="ECO:0000313" key="3">
    <source>
        <dbReference type="EMBL" id="BBH92055.1"/>
    </source>
</evidence>
<reference evidence="3" key="1">
    <citation type="submission" date="2018-12" db="EMBL/GenBank/DDBJ databases">
        <title>Novel natural products biosynthetic potential of the class Ktedonobacteria.</title>
        <authorList>
            <person name="Zheng Y."/>
            <person name="Saitou A."/>
            <person name="Wang C.M."/>
            <person name="Toyoda A."/>
            <person name="Minakuchi Y."/>
            <person name="Sekiguchi Y."/>
            <person name="Ueda K."/>
            <person name="Takano H."/>
            <person name="Sakai Y."/>
            <person name="Yokota A."/>
            <person name="Yabe S."/>
        </authorList>
    </citation>
    <scope>NUCLEOTIDE SEQUENCE</scope>
    <source>
        <strain evidence="3">A3-2</strain>
    </source>
</reference>
<sequence length="88" mass="10016">MQWIRALVHRTVTHPERSLRRLERQIAAYQARQAHLEAAIQQLCAQHLAVQLQLRRQQRQHSRPQAPRTEAPGPIPLLSPGGSHAPIS</sequence>
<evidence type="ECO:0000256" key="2">
    <source>
        <dbReference type="SAM" id="MobiDB-lite"/>
    </source>
</evidence>
<feature type="compositionally biased region" description="Low complexity" evidence="2">
    <location>
        <begin position="76"/>
        <end position="88"/>
    </location>
</feature>
<dbReference type="AlphaFoldDB" id="A0A455T0W0"/>
<protein>
    <submittedName>
        <fullName evidence="3">Uncharacterized protein</fullName>
    </submittedName>
</protein>
<feature type="region of interest" description="Disordered" evidence="2">
    <location>
        <begin position="54"/>
        <end position="88"/>
    </location>
</feature>
<dbReference type="EMBL" id="AP019377">
    <property type="protein sequence ID" value="BBH92055.1"/>
    <property type="molecule type" value="Genomic_DNA"/>
</dbReference>
<keyword evidence="1" id="KW-0175">Coiled coil</keyword>
<evidence type="ECO:0000256" key="1">
    <source>
        <dbReference type="SAM" id="Coils"/>
    </source>
</evidence>
<name>A0A455T0W0_9CHLR</name>
<feature type="coiled-coil region" evidence="1">
    <location>
        <begin position="19"/>
        <end position="46"/>
    </location>
</feature>